<reference evidence="2 3" key="1">
    <citation type="submission" date="2024-04" db="EMBL/GenBank/DDBJ databases">
        <authorList>
            <person name="Rising A."/>
            <person name="Reimegard J."/>
            <person name="Sonavane S."/>
            <person name="Akerstrom W."/>
            <person name="Nylinder S."/>
            <person name="Hedman E."/>
            <person name="Kallberg Y."/>
        </authorList>
    </citation>
    <scope>NUCLEOTIDE SEQUENCE [LARGE SCALE GENOMIC DNA]</scope>
</reference>
<protein>
    <submittedName>
        <fullName evidence="2">Uncharacterized protein</fullName>
    </submittedName>
</protein>
<proteinExistence type="predicted"/>
<evidence type="ECO:0000313" key="3">
    <source>
        <dbReference type="Proteomes" id="UP001497382"/>
    </source>
</evidence>
<dbReference type="EMBL" id="CAXIEN010000086">
    <property type="protein sequence ID" value="CAL1275650.1"/>
    <property type="molecule type" value="Genomic_DNA"/>
</dbReference>
<accession>A0AAV1ZUZ0</accession>
<name>A0AAV1ZUZ0_9ARAC</name>
<evidence type="ECO:0000256" key="1">
    <source>
        <dbReference type="SAM" id="SignalP"/>
    </source>
</evidence>
<dbReference type="AlphaFoldDB" id="A0AAV1ZUZ0"/>
<comment type="caution">
    <text evidence="2">The sequence shown here is derived from an EMBL/GenBank/DDBJ whole genome shotgun (WGS) entry which is preliminary data.</text>
</comment>
<evidence type="ECO:0000313" key="2">
    <source>
        <dbReference type="EMBL" id="CAL1275650.1"/>
    </source>
</evidence>
<sequence>MCLFFFQVFIFMVMAGRRDYKDNELFEYLNRLGYEVGSLRFQMRNSNDSILSELLFAPTAAVESKTAEIFHSHSEDDKPENLEREYFHHSLSDKILTDVINQYKNPPEHSFLCSEYLRELQKVEVDLVKKVDEMCHRYEESFSQIIHSSKL</sequence>
<feature type="signal peptide" evidence="1">
    <location>
        <begin position="1"/>
        <end position="15"/>
    </location>
</feature>
<keyword evidence="3" id="KW-1185">Reference proteome</keyword>
<organism evidence="2 3">
    <name type="scientific">Larinioides sclopetarius</name>
    <dbReference type="NCBI Taxonomy" id="280406"/>
    <lineage>
        <taxon>Eukaryota</taxon>
        <taxon>Metazoa</taxon>
        <taxon>Ecdysozoa</taxon>
        <taxon>Arthropoda</taxon>
        <taxon>Chelicerata</taxon>
        <taxon>Arachnida</taxon>
        <taxon>Araneae</taxon>
        <taxon>Araneomorphae</taxon>
        <taxon>Entelegynae</taxon>
        <taxon>Araneoidea</taxon>
        <taxon>Araneidae</taxon>
        <taxon>Larinioides</taxon>
    </lineage>
</organism>
<gene>
    <name evidence="2" type="ORF">LARSCL_LOCUS8207</name>
</gene>
<keyword evidence="1" id="KW-0732">Signal</keyword>
<feature type="chain" id="PRO_5043819287" evidence="1">
    <location>
        <begin position="16"/>
        <end position="151"/>
    </location>
</feature>
<dbReference type="Proteomes" id="UP001497382">
    <property type="component" value="Unassembled WGS sequence"/>
</dbReference>